<keyword evidence="5" id="KW-1185">Reference proteome</keyword>
<gene>
    <name evidence="3" type="ORF">M513_01244</name>
    <name evidence="4" type="ORF">M514_01244</name>
</gene>
<dbReference type="PROSITE" id="PS50004">
    <property type="entry name" value="C2"/>
    <property type="match status" value="1"/>
</dbReference>
<dbReference type="PANTHER" id="PTHR10024:SF344">
    <property type="entry name" value="SYNAPTOTAGMIN-7"/>
    <property type="match status" value="1"/>
</dbReference>
<dbReference type="Pfam" id="PF00168">
    <property type="entry name" value="C2"/>
    <property type="match status" value="1"/>
</dbReference>
<dbReference type="GO" id="GO:0005509">
    <property type="term" value="F:calcium ion binding"/>
    <property type="evidence" value="ECO:0007669"/>
    <property type="project" value="TreeGrafter"/>
</dbReference>
<dbReference type="GO" id="GO:0098793">
    <property type="term" value="C:presynapse"/>
    <property type="evidence" value="ECO:0007669"/>
    <property type="project" value="GOC"/>
</dbReference>
<dbReference type="InterPro" id="IPR035892">
    <property type="entry name" value="C2_domain_sf"/>
</dbReference>
<protein>
    <recommendedName>
        <fullName evidence="2">C2 domain-containing protein</fullName>
    </recommendedName>
</protein>
<name>A0A085MLB5_9BILA</name>
<evidence type="ECO:0000256" key="1">
    <source>
        <dbReference type="SAM" id="MobiDB-lite"/>
    </source>
</evidence>
<evidence type="ECO:0000259" key="2">
    <source>
        <dbReference type="PROSITE" id="PS50004"/>
    </source>
</evidence>
<dbReference type="EMBL" id="KL363186">
    <property type="protein sequence ID" value="KFD58011.1"/>
    <property type="molecule type" value="Genomic_DNA"/>
</dbReference>
<dbReference type="PANTHER" id="PTHR10024">
    <property type="entry name" value="SYNAPTOTAGMIN"/>
    <property type="match status" value="1"/>
</dbReference>
<evidence type="ECO:0000313" key="3">
    <source>
        <dbReference type="EMBL" id="KFD58011.1"/>
    </source>
</evidence>
<evidence type="ECO:0000313" key="5">
    <source>
        <dbReference type="Proteomes" id="UP000030764"/>
    </source>
</evidence>
<dbReference type="SMART" id="SM00239">
    <property type="entry name" value="C2"/>
    <property type="match status" value="1"/>
</dbReference>
<evidence type="ECO:0000313" key="4">
    <source>
        <dbReference type="EMBL" id="KFD70803.1"/>
    </source>
</evidence>
<feature type="compositionally biased region" description="Polar residues" evidence="1">
    <location>
        <begin position="21"/>
        <end position="33"/>
    </location>
</feature>
<organism evidence="3 5">
    <name type="scientific">Trichuris suis</name>
    <name type="common">pig whipworm</name>
    <dbReference type="NCBI Taxonomy" id="68888"/>
    <lineage>
        <taxon>Eukaryota</taxon>
        <taxon>Metazoa</taxon>
        <taxon>Ecdysozoa</taxon>
        <taxon>Nematoda</taxon>
        <taxon>Enoplea</taxon>
        <taxon>Dorylaimia</taxon>
        <taxon>Trichinellida</taxon>
        <taxon>Trichuridae</taxon>
        <taxon>Trichuris</taxon>
    </lineage>
</organism>
<dbReference type="GO" id="GO:0048791">
    <property type="term" value="P:calcium ion-regulated exocytosis of neurotransmitter"/>
    <property type="evidence" value="ECO:0007669"/>
    <property type="project" value="TreeGrafter"/>
</dbReference>
<dbReference type="Proteomes" id="UP000030758">
    <property type="component" value="Unassembled WGS sequence"/>
</dbReference>
<dbReference type="GO" id="GO:0001786">
    <property type="term" value="F:phosphatidylserine binding"/>
    <property type="evidence" value="ECO:0007669"/>
    <property type="project" value="TreeGrafter"/>
</dbReference>
<feature type="region of interest" description="Disordered" evidence="1">
    <location>
        <begin position="1"/>
        <end position="34"/>
    </location>
</feature>
<proteinExistence type="predicted"/>
<dbReference type="GO" id="GO:0030276">
    <property type="term" value="F:clathrin binding"/>
    <property type="evidence" value="ECO:0007669"/>
    <property type="project" value="TreeGrafter"/>
</dbReference>
<accession>A0A085MLB5</accession>
<sequence length="255" mass="29029">METAILRSVMSKEGSTRKGYTRNTGSGIQLSGRRSTHAKYLNRRHEQAVVSSQTIKARNHKTPTGCPWKYARLSEQQSPCVRALTNRLILSFADISICQTPIPWNWSHVTSSGPQGEIKIGLCYFPKDERLRVDIIESRNLIENHTFHSPLYTYVKIWMVQFGSCVAAQASRTAKQSESPPYRKQFCFPLQFNKAGSTQLVIAVCNGSPMVTNDEIGHVILGKGRDKLERTHWEAAFKNMNEPTEMWHKLTNEWC</sequence>
<dbReference type="GO" id="GO:0006906">
    <property type="term" value="P:vesicle fusion"/>
    <property type="evidence" value="ECO:0007669"/>
    <property type="project" value="TreeGrafter"/>
</dbReference>
<dbReference type="SUPFAM" id="SSF49562">
    <property type="entry name" value="C2 domain (Calcium/lipid-binding domain, CaLB)"/>
    <property type="match status" value="1"/>
</dbReference>
<dbReference type="GO" id="GO:0070382">
    <property type="term" value="C:exocytic vesicle"/>
    <property type="evidence" value="ECO:0007669"/>
    <property type="project" value="TreeGrafter"/>
</dbReference>
<dbReference type="Proteomes" id="UP000030764">
    <property type="component" value="Unassembled WGS sequence"/>
</dbReference>
<dbReference type="GO" id="GO:0005886">
    <property type="term" value="C:plasma membrane"/>
    <property type="evidence" value="ECO:0007669"/>
    <property type="project" value="TreeGrafter"/>
</dbReference>
<dbReference type="InterPro" id="IPR000008">
    <property type="entry name" value="C2_dom"/>
</dbReference>
<dbReference type="EMBL" id="KL367485">
    <property type="protein sequence ID" value="KFD70803.1"/>
    <property type="molecule type" value="Genomic_DNA"/>
</dbReference>
<dbReference type="Gene3D" id="2.60.40.150">
    <property type="entry name" value="C2 domain"/>
    <property type="match status" value="1"/>
</dbReference>
<dbReference type="AlphaFoldDB" id="A0A085MLB5"/>
<reference evidence="3 5" key="1">
    <citation type="journal article" date="2014" name="Nat. Genet.">
        <title>Genome and transcriptome of the porcine whipworm Trichuris suis.</title>
        <authorList>
            <person name="Jex A.R."/>
            <person name="Nejsum P."/>
            <person name="Schwarz E.M."/>
            <person name="Hu L."/>
            <person name="Young N.D."/>
            <person name="Hall R.S."/>
            <person name="Korhonen P.K."/>
            <person name="Liao S."/>
            <person name="Thamsborg S."/>
            <person name="Xia J."/>
            <person name="Xu P."/>
            <person name="Wang S."/>
            <person name="Scheerlinck J.P."/>
            <person name="Hofmann A."/>
            <person name="Sternberg P.W."/>
            <person name="Wang J."/>
            <person name="Gasser R.B."/>
        </authorList>
    </citation>
    <scope>NUCLEOTIDE SEQUENCE [LARGE SCALE GENOMIC DNA]</scope>
    <source>
        <strain evidence="4">DCEP-RM93F</strain>
        <strain evidence="3">DCEP-RM93M</strain>
    </source>
</reference>
<dbReference type="GO" id="GO:0005544">
    <property type="term" value="F:calcium-dependent phospholipid binding"/>
    <property type="evidence" value="ECO:0007669"/>
    <property type="project" value="TreeGrafter"/>
</dbReference>
<feature type="domain" description="C2" evidence="2">
    <location>
        <begin position="114"/>
        <end position="248"/>
    </location>
</feature>
<dbReference type="GO" id="GO:0000149">
    <property type="term" value="F:SNARE binding"/>
    <property type="evidence" value="ECO:0007669"/>
    <property type="project" value="TreeGrafter"/>
</dbReference>
<dbReference type="GO" id="GO:0030424">
    <property type="term" value="C:axon"/>
    <property type="evidence" value="ECO:0007669"/>
    <property type="project" value="TreeGrafter"/>
</dbReference>